<dbReference type="RefSeq" id="WP_238556493.1">
    <property type="nucleotide sequence ID" value="NZ_JGZT01000008.1"/>
</dbReference>
<keyword evidence="1" id="KW-1133">Transmembrane helix</keyword>
<keyword evidence="1" id="KW-0812">Transmembrane</keyword>
<accession>A0A087E166</accession>
<proteinExistence type="predicted"/>
<gene>
    <name evidence="2" type="ORF">THER5_1407</name>
</gene>
<dbReference type="Proteomes" id="UP000029003">
    <property type="component" value="Unassembled WGS sequence"/>
</dbReference>
<feature type="transmembrane region" description="Helical" evidence="1">
    <location>
        <begin position="29"/>
        <end position="53"/>
    </location>
</feature>
<reference evidence="2 3" key="1">
    <citation type="submission" date="2014-03" db="EMBL/GenBank/DDBJ databases">
        <title>Genomics of Bifidobacteria.</title>
        <authorList>
            <person name="Ventura M."/>
            <person name="Milani C."/>
            <person name="Lugli G.A."/>
        </authorList>
    </citation>
    <scope>NUCLEOTIDE SEQUENCE [LARGE SCALE GENOMIC DNA]</scope>
    <source>
        <strain evidence="2 3">LMG 21395</strain>
    </source>
</reference>
<dbReference type="AlphaFoldDB" id="A0A087E166"/>
<evidence type="ECO:0000256" key="1">
    <source>
        <dbReference type="SAM" id="Phobius"/>
    </source>
</evidence>
<evidence type="ECO:0000313" key="2">
    <source>
        <dbReference type="EMBL" id="KFJ01517.1"/>
    </source>
</evidence>
<evidence type="ECO:0000313" key="3">
    <source>
        <dbReference type="Proteomes" id="UP000029003"/>
    </source>
</evidence>
<name>A0A087E166_9BIFI</name>
<dbReference type="EMBL" id="JGZT01000008">
    <property type="protein sequence ID" value="KFJ01517.1"/>
    <property type="molecule type" value="Genomic_DNA"/>
</dbReference>
<keyword evidence="1" id="KW-0472">Membrane</keyword>
<comment type="caution">
    <text evidence="2">The sequence shown here is derived from an EMBL/GenBank/DDBJ whole genome shotgun (WGS) entry which is preliminary data.</text>
</comment>
<sequence>MSTAITDIVRIVAAIKLDDLKPEQAYTGAGAIAAVLVASLALACLFVVLAVVLSKPRQSRPQAKRAHRGVHHQTSGTRIWHRRIDEVVDRFHAGDISRDQAFAQLASLARAYASGMADDTMETRTLSDLNRTIPTSTGNEKAGFMLLRQTIAALYPPEFADERYNDAARSTSVEQGAEWVSTLVERWRR</sequence>
<protein>
    <submittedName>
        <fullName evidence="2">Uncharacterized protein</fullName>
    </submittedName>
</protein>
<organism evidence="2 3">
    <name type="scientific">Bifidobacterium thermacidophilum subsp. thermacidophilum</name>
    <dbReference type="NCBI Taxonomy" id="79262"/>
    <lineage>
        <taxon>Bacteria</taxon>
        <taxon>Bacillati</taxon>
        <taxon>Actinomycetota</taxon>
        <taxon>Actinomycetes</taxon>
        <taxon>Bifidobacteriales</taxon>
        <taxon>Bifidobacteriaceae</taxon>
        <taxon>Bifidobacterium</taxon>
    </lineage>
</organism>